<evidence type="ECO:0000256" key="1">
    <source>
        <dbReference type="SAM" id="MobiDB-lite"/>
    </source>
</evidence>
<evidence type="ECO:0000313" key="4">
    <source>
        <dbReference type="Proteomes" id="UP000031443"/>
    </source>
</evidence>
<feature type="region of interest" description="Disordered" evidence="1">
    <location>
        <begin position="113"/>
        <end position="171"/>
    </location>
</feature>
<keyword evidence="4" id="KW-1185">Reference proteome</keyword>
<name>M7CIB7_CHEMY</name>
<feature type="compositionally biased region" description="Low complexity" evidence="1">
    <location>
        <begin position="149"/>
        <end position="164"/>
    </location>
</feature>
<dbReference type="InterPro" id="IPR044822">
    <property type="entry name" value="Myb_DNA-bind_4"/>
</dbReference>
<dbReference type="AlphaFoldDB" id="M7CIB7"/>
<organism evidence="3 4">
    <name type="scientific">Chelonia mydas</name>
    <name type="common">Green sea-turtle</name>
    <name type="synonym">Chelonia agassizi</name>
    <dbReference type="NCBI Taxonomy" id="8469"/>
    <lineage>
        <taxon>Eukaryota</taxon>
        <taxon>Metazoa</taxon>
        <taxon>Chordata</taxon>
        <taxon>Craniata</taxon>
        <taxon>Vertebrata</taxon>
        <taxon>Euteleostomi</taxon>
        <taxon>Archelosauria</taxon>
        <taxon>Testudinata</taxon>
        <taxon>Testudines</taxon>
        <taxon>Cryptodira</taxon>
        <taxon>Durocryptodira</taxon>
        <taxon>Americhelydia</taxon>
        <taxon>Chelonioidea</taxon>
        <taxon>Cheloniidae</taxon>
        <taxon>Chelonia</taxon>
    </lineage>
</organism>
<feature type="compositionally biased region" description="Acidic residues" evidence="1">
    <location>
        <begin position="120"/>
        <end position="142"/>
    </location>
</feature>
<gene>
    <name evidence="3" type="ORF">UY3_02054</name>
</gene>
<dbReference type="EMBL" id="KB504180">
    <property type="protein sequence ID" value="EMP40717.1"/>
    <property type="molecule type" value="Genomic_DNA"/>
</dbReference>
<reference evidence="4" key="1">
    <citation type="journal article" date="2013" name="Nat. Genet.">
        <title>The draft genomes of soft-shell turtle and green sea turtle yield insights into the development and evolution of the turtle-specific body plan.</title>
        <authorList>
            <person name="Wang Z."/>
            <person name="Pascual-Anaya J."/>
            <person name="Zadissa A."/>
            <person name="Li W."/>
            <person name="Niimura Y."/>
            <person name="Huang Z."/>
            <person name="Li C."/>
            <person name="White S."/>
            <person name="Xiong Z."/>
            <person name="Fang D."/>
            <person name="Wang B."/>
            <person name="Ming Y."/>
            <person name="Chen Y."/>
            <person name="Zheng Y."/>
            <person name="Kuraku S."/>
            <person name="Pignatelli M."/>
            <person name="Herrero J."/>
            <person name="Beal K."/>
            <person name="Nozawa M."/>
            <person name="Li Q."/>
            <person name="Wang J."/>
            <person name="Zhang H."/>
            <person name="Yu L."/>
            <person name="Shigenobu S."/>
            <person name="Wang J."/>
            <person name="Liu J."/>
            <person name="Flicek P."/>
            <person name="Searle S."/>
            <person name="Wang J."/>
            <person name="Kuratani S."/>
            <person name="Yin Y."/>
            <person name="Aken B."/>
            <person name="Zhang G."/>
            <person name="Irie N."/>
        </authorList>
    </citation>
    <scope>NUCLEOTIDE SEQUENCE [LARGE SCALE GENOMIC DNA]</scope>
</reference>
<evidence type="ECO:0000313" key="3">
    <source>
        <dbReference type="EMBL" id="EMP40717.1"/>
    </source>
</evidence>
<feature type="domain" description="Myb/SANT-like DNA-binding" evidence="2">
    <location>
        <begin position="28"/>
        <end position="92"/>
    </location>
</feature>
<accession>M7CIB7</accession>
<dbReference type="Gene3D" id="1.10.10.60">
    <property type="entry name" value="Homeodomain-like"/>
    <property type="match status" value="2"/>
</dbReference>
<dbReference type="PANTHER" id="PTHR47595">
    <property type="entry name" value="HEAT SHOCK 70 KDA PROTEIN 14"/>
    <property type="match status" value="1"/>
</dbReference>
<dbReference type="Pfam" id="PF13837">
    <property type="entry name" value="Myb_DNA-bind_4"/>
    <property type="match status" value="2"/>
</dbReference>
<dbReference type="PANTHER" id="PTHR47595:SF1">
    <property type="entry name" value="MYB_SANT-LIKE DNA-BINDING DOMAIN-CONTAINING PROTEIN"/>
    <property type="match status" value="1"/>
</dbReference>
<sequence length="422" mass="47598">MHQEIPLLEQCRAAGPHRLLGREEALHSSCRNYDTYRQISRCMIERGHDQDTWQCRVKVKELWNAYHKVWEANRRSGAVPTSCRFYKELDAIVGGDPTSTAKTTVAISVAHVPVESGPSQEEEILDKDVEGEGDPEAEDDSEARDAHSQELFSSLEEASQSQLSDVGKVQTGEEAPENSLCIFPADQGGSMQQMLSSLESAELLDLLSIWGEEAVQSQLHSSQRNFNTYRQISQGLWEKGYDQDTVQCRAKELRKVYQKAREANHRSSAVLKTCCFYKELDAILGSDSTSTAESPVDTSAGLKLVESGRNSEIEVLDEEVEIEDDVEAMAGSPGGVSSQELFSTPEVSTQSWQSHSGKREAGEDTPGTWFCFVKCRDVAFRDTPYTLWEHFFQIRKCLRQSKEDMFWELLQYSDAEKREHME</sequence>
<proteinExistence type="predicted"/>
<evidence type="ECO:0000259" key="2">
    <source>
        <dbReference type="Pfam" id="PF13837"/>
    </source>
</evidence>
<protein>
    <submittedName>
        <fullName evidence="3">Zinc finger and SCAN domain-containing protein 20</fullName>
    </submittedName>
</protein>
<feature type="domain" description="Myb/SANT-like DNA-binding" evidence="2">
    <location>
        <begin position="200"/>
        <end position="283"/>
    </location>
</feature>
<dbReference type="Proteomes" id="UP000031443">
    <property type="component" value="Unassembled WGS sequence"/>
</dbReference>